<dbReference type="NCBIfam" id="TIGR01777">
    <property type="entry name" value="yfcH"/>
    <property type="match status" value="1"/>
</dbReference>
<keyword evidence="5" id="KW-1185">Reference proteome</keyword>
<evidence type="ECO:0000259" key="3">
    <source>
        <dbReference type="Pfam" id="PF08338"/>
    </source>
</evidence>
<dbReference type="PANTHER" id="PTHR11092">
    <property type="entry name" value="SUGAR NUCLEOTIDE EPIMERASE RELATED"/>
    <property type="match status" value="1"/>
</dbReference>
<dbReference type="PANTHER" id="PTHR11092:SF0">
    <property type="entry name" value="EPIMERASE FAMILY PROTEIN SDR39U1"/>
    <property type="match status" value="1"/>
</dbReference>
<dbReference type="InterPro" id="IPR013549">
    <property type="entry name" value="DUF1731"/>
</dbReference>
<gene>
    <name evidence="4" type="ORF">SAMN04489737_1542</name>
</gene>
<evidence type="ECO:0000313" key="5">
    <source>
        <dbReference type="Proteomes" id="UP000214355"/>
    </source>
</evidence>
<reference evidence="5" key="1">
    <citation type="submission" date="2016-10" db="EMBL/GenBank/DDBJ databases">
        <authorList>
            <person name="Varghese N."/>
            <person name="Submissions S."/>
        </authorList>
    </citation>
    <scope>NUCLEOTIDE SEQUENCE [LARGE SCALE GENOMIC DNA]</scope>
    <source>
        <strain evidence="5">DSM 10002</strain>
    </source>
</reference>
<feature type="domain" description="NAD-dependent epimerase/dehydratase" evidence="2">
    <location>
        <begin position="9"/>
        <end position="226"/>
    </location>
</feature>
<dbReference type="InterPro" id="IPR001509">
    <property type="entry name" value="Epimerase_deHydtase"/>
</dbReference>
<organism evidence="4 5">
    <name type="scientific">Arcanobacterium phocae</name>
    <dbReference type="NCBI Taxonomy" id="131112"/>
    <lineage>
        <taxon>Bacteria</taxon>
        <taxon>Bacillati</taxon>
        <taxon>Actinomycetota</taxon>
        <taxon>Actinomycetes</taxon>
        <taxon>Actinomycetales</taxon>
        <taxon>Actinomycetaceae</taxon>
        <taxon>Arcanobacterium</taxon>
    </lineage>
</organism>
<dbReference type="Pfam" id="PF08338">
    <property type="entry name" value="DUF1731"/>
    <property type="match status" value="1"/>
</dbReference>
<evidence type="ECO:0008006" key="6">
    <source>
        <dbReference type="Google" id="ProtNLM"/>
    </source>
</evidence>
<feature type="domain" description="DUF1731" evidence="3">
    <location>
        <begin position="276"/>
        <end position="303"/>
    </location>
</feature>
<dbReference type="RefSeq" id="WP_091281830.1">
    <property type="nucleotide sequence ID" value="NZ_LT629804.1"/>
</dbReference>
<dbReference type="STRING" id="131112.SAMN04489737_1542"/>
<dbReference type="InterPro" id="IPR036291">
    <property type="entry name" value="NAD(P)-bd_dom_sf"/>
</dbReference>
<dbReference type="AlphaFoldDB" id="A0A1H2LKJ0"/>
<protein>
    <recommendedName>
        <fullName evidence="6">TIGR01777 family protein</fullName>
    </recommendedName>
</protein>
<dbReference type="OrthoDB" id="9801773at2"/>
<sequence length="312" mass="33633">MNTSRPSLVIAGATGFIGSYLVKAAVSAGYHVTRLVRSLPPETPLHCTDVVWEPSAHKVDETVMAGATGVICLNGAPLIGKAWTKSYKKLLWDSRIDSVQTLVEGIRRLSDEERPECFISGSAIGFYESDSGDLVLNEGMPSGTGFLADLCSSWESCAQRCEDEAGVRTVMIRTGLVMGADGGMLGILQHLYRAGLGGPLSDGSAWMSTISLIDHVRAILYAVVHPVLHGPINAVCPQPVRNQEWNALLARHLHRPAVIRIPLKPLSWLFPHAIGETIMASQRVVPVALLDAGFTFTAPTVTDIFCQALPQR</sequence>
<evidence type="ECO:0000313" key="4">
    <source>
        <dbReference type="EMBL" id="SDU81527.1"/>
    </source>
</evidence>
<dbReference type="Proteomes" id="UP000214355">
    <property type="component" value="Chromosome I"/>
</dbReference>
<dbReference type="Gene3D" id="3.40.50.720">
    <property type="entry name" value="NAD(P)-binding Rossmann-like Domain"/>
    <property type="match status" value="1"/>
</dbReference>
<dbReference type="SUPFAM" id="SSF51735">
    <property type="entry name" value="NAD(P)-binding Rossmann-fold domains"/>
    <property type="match status" value="1"/>
</dbReference>
<proteinExistence type="inferred from homology"/>
<dbReference type="GeneID" id="65345269"/>
<dbReference type="InterPro" id="IPR010099">
    <property type="entry name" value="SDR39U1"/>
</dbReference>
<comment type="similarity">
    <text evidence="1">Belongs to the NAD(P)-dependent epimerase/dehydratase family. SDR39U1 subfamily.</text>
</comment>
<evidence type="ECO:0000259" key="2">
    <source>
        <dbReference type="Pfam" id="PF01370"/>
    </source>
</evidence>
<dbReference type="Pfam" id="PF01370">
    <property type="entry name" value="Epimerase"/>
    <property type="match status" value="1"/>
</dbReference>
<accession>A0A1H2LKJ0</accession>
<dbReference type="EMBL" id="LT629804">
    <property type="protein sequence ID" value="SDU81527.1"/>
    <property type="molecule type" value="Genomic_DNA"/>
</dbReference>
<name>A0A1H2LKJ0_9ACTO</name>
<evidence type="ECO:0000256" key="1">
    <source>
        <dbReference type="ARBA" id="ARBA00009353"/>
    </source>
</evidence>